<sequence>MRLEHEFRVPAPLAEVWAAVLDPQRVAPCMPGATLTGVDGDTFTGTVKVKLGPISLTYKGKGEFVERDEAARRVVIKASGKDSQGNGTASAAVTLTLSEDGGETVGKVDTDLSITGKPAQFGRGLIGEVGGKILDSFAGCLSRKLTAPPDEPPAPREPVEDAPGGPPAARAAPGAGAGNASAADPAGDTPAATDPPAGNGAAAGRSGPGQGSGGTGAGAAARKLAAAPEPRPEPEAEPIDLMELAGTSVAKRAVPVAVLLAVLGVVVAVVRRRRG</sequence>
<dbReference type="InterPro" id="IPR023393">
    <property type="entry name" value="START-like_dom_sf"/>
</dbReference>
<dbReference type="EMBL" id="JBHSKF010000001">
    <property type="protein sequence ID" value="MFC5285879.1"/>
    <property type="molecule type" value="Genomic_DNA"/>
</dbReference>
<comment type="caution">
    <text evidence="3">The sequence shown here is derived from an EMBL/GenBank/DDBJ whole genome shotgun (WGS) entry which is preliminary data.</text>
</comment>
<dbReference type="InterPro" id="IPR010419">
    <property type="entry name" value="CO_DH_gsu"/>
</dbReference>
<keyword evidence="2" id="KW-0812">Transmembrane</keyword>
<evidence type="ECO:0000313" key="4">
    <source>
        <dbReference type="Proteomes" id="UP001596157"/>
    </source>
</evidence>
<evidence type="ECO:0000256" key="2">
    <source>
        <dbReference type="SAM" id="Phobius"/>
    </source>
</evidence>
<dbReference type="Gene3D" id="3.30.530.20">
    <property type="match status" value="1"/>
</dbReference>
<evidence type="ECO:0000313" key="3">
    <source>
        <dbReference type="EMBL" id="MFC5285879.1"/>
    </source>
</evidence>
<dbReference type="Proteomes" id="UP001596157">
    <property type="component" value="Unassembled WGS sequence"/>
</dbReference>
<name>A0ABW0EET2_9PSEU</name>
<keyword evidence="4" id="KW-1185">Reference proteome</keyword>
<protein>
    <submittedName>
        <fullName evidence="3">SRPBCC family protein</fullName>
    </submittedName>
</protein>
<reference evidence="4" key="1">
    <citation type="journal article" date="2019" name="Int. J. Syst. Evol. Microbiol.">
        <title>The Global Catalogue of Microorganisms (GCM) 10K type strain sequencing project: providing services to taxonomists for standard genome sequencing and annotation.</title>
        <authorList>
            <consortium name="The Broad Institute Genomics Platform"/>
            <consortium name="The Broad Institute Genome Sequencing Center for Infectious Disease"/>
            <person name="Wu L."/>
            <person name="Ma J."/>
        </authorList>
    </citation>
    <scope>NUCLEOTIDE SEQUENCE [LARGE SCALE GENOMIC DNA]</scope>
    <source>
        <strain evidence="4">CCUG 59778</strain>
    </source>
</reference>
<keyword evidence="2" id="KW-1133">Transmembrane helix</keyword>
<keyword evidence="2" id="KW-0472">Membrane</keyword>
<proteinExistence type="predicted"/>
<dbReference type="PANTHER" id="PTHR38588">
    <property type="entry name" value="BLL0334 PROTEIN"/>
    <property type="match status" value="1"/>
</dbReference>
<dbReference type="SUPFAM" id="SSF55961">
    <property type="entry name" value="Bet v1-like"/>
    <property type="match status" value="1"/>
</dbReference>
<feature type="compositionally biased region" description="Low complexity" evidence="1">
    <location>
        <begin position="161"/>
        <end position="205"/>
    </location>
</feature>
<feature type="transmembrane region" description="Helical" evidence="2">
    <location>
        <begin position="253"/>
        <end position="270"/>
    </location>
</feature>
<evidence type="ECO:0000256" key="1">
    <source>
        <dbReference type="SAM" id="MobiDB-lite"/>
    </source>
</evidence>
<dbReference type="CDD" id="cd07823">
    <property type="entry name" value="SRPBCC_5"/>
    <property type="match status" value="1"/>
</dbReference>
<accession>A0ABW0EET2</accession>
<dbReference type="PANTHER" id="PTHR38588:SF1">
    <property type="entry name" value="BLL0334 PROTEIN"/>
    <property type="match status" value="1"/>
</dbReference>
<organism evidence="3 4">
    <name type="scientific">Actinokineospora guangxiensis</name>
    <dbReference type="NCBI Taxonomy" id="1490288"/>
    <lineage>
        <taxon>Bacteria</taxon>
        <taxon>Bacillati</taxon>
        <taxon>Actinomycetota</taxon>
        <taxon>Actinomycetes</taxon>
        <taxon>Pseudonocardiales</taxon>
        <taxon>Pseudonocardiaceae</taxon>
        <taxon>Actinokineospora</taxon>
    </lineage>
</organism>
<feature type="compositionally biased region" description="Low complexity" evidence="1">
    <location>
        <begin position="218"/>
        <end position="228"/>
    </location>
</feature>
<dbReference type="Pfam" id="PF06240">
    <property type="entry name" value="COXG"/>
    <property type="match status" value="1"/>
</dbReference>
<feature type="compositionally biased region" description="Gly residues" evidence="1">
    <location>
        <begin position="206"/>
        <end position="217"/>
    </location>
</feature>
<feature type="region of interest" description="Disordered" evidence="1">
    <location>
        <begin position="144"/>
        <end position="235"/>
    </location>
</feature>
<dbReference type="RefSeq" id="WP_378243226.1">
    <property type="nucleotide sequence ID" value="NZ_JBHSKF010000001.1"/>
</dbReference>
<gene>
    <name evidence="3" type="ORF">ACFPM7_02355</name>
</gene>